<organism evidence="1 2">
    <name type="scientific">Natronolimnohabitans innermongolicus JCM 12255</name>
    <dbReference type="NCBI Taxonomy" id="1227499"/>
    <lineage>
        <taxon>Archaea</taxon>
        <taxon>Methanobacteriati</taxon>
        <taxon>Methanobacteriota</taxon>
        <taxon>Stenosarchaea group</taxon>
        <taxon>Halobacteria</taxon>
        <taxon>Halobacteriales</taxon>
        <taxon>Natrialbaceae</taxon>
        <taxon>Natronolimnohabitans</taxon>
    </lineage>
</organism>
<sequence>MMAQMMLSAFRLTTIIGQLLVQHLKQLITQTVLKKKEKYRSTLIVWRMEVWLQTLTCRLISILGASPIHQRRRMWH</sequence>
<dbReference type="Proteomes" id="UP000011602">
    <property type="component" value="Unassembled WGS sequence"/>
</dbReference>
<proteinExistence type="predicted"/>
<keyword evidence="2" id="KW-1185">Reference proteome</keyword>
<protein>
    <submittedName>
        <fullName evidence="1">Uncharacterized protein</fullName>
    </submittedName>
</protein>
<reference evidence="1 2" key="1">
    <citation type="journal article" date="2014" name="PLoS Genet.">
        <title>Phylogenetically driven sequencing of extremely halophilic archaea reveals strategies for static and dynamic osmo-response.</title>
        <authorList>
            <person name="Becker E.A."/>
            <person name="Seitzer P.M."/>
            <person name="Tritt A."/>
            <person name="Larsen D."/>
            <person name="Krusor M."/>
            <person name="Yao A.I."/>
            <person name="Wu D."/>
            <person name="Madern D."/>
            <person name="Eisen J.A."/>
            <person name="Darling A.E."/>
            <person name="Facciotti M.T."/>
        </authorList>
    </citation>
    <scope>NUCLEOTIDE SEQUENCE [LARGE SCALE GENOMIC DNA]</scope>
    <source>
        <strain evidence="1 2">JCM 12255</strain>
    </source>
</reference>
<comment type="caution">
    <text evidence="1">The sequence shown here is derived from an EMBL/GenBank/DDBJ whole genome shotgun (WGS) entry which is preliminary data.</text>
</comment>
<accession>L9XHU2</accession>
<dbReference type="AlphaFoldDB" id="L9XHU2"/>
<name>L9XHU2_9EURY</name>
<gene>
    <name evidence="1" type="ORF">C493_02623</name>
</gene>
<dbReference type="EMBL" id="AOHZ01000014">
    <property type="protein sequence ID" value="ELY61172.1"/>
    <property type="molecule type" value="Genomic_DNA"/>
</dbReference>
<evidence type="ECO:0000313" key="1">
    <source>
        <dbReference type="EMBL" id="ELY61172.1"/>
    </source>
</evidence>
<evidence type="ECO:0000313" key="2">
    <source>
        <dbReference type="Proteomes" id="UP000011602"/>
    </source>
</evidence>